<evidence type="ECO:0000313" key="3">
    <source>
        <dbReference type="WBParaSite" id="Hba_02636"/>
    </source>
</evidence>
<dbReference type="InterPro" id="IPR052208">
    <property type="entry name" value="DmX-like/RAVE_component"/>
</dbReference>
<dbReference type="GO" id="GO:0007035">
    <property type="term" value="P:vacuolar acidification"/>
    <property type="evidence" value="ECO:0007669"/>
    <property type="project" value="TreeGrafter"/>
</dbReference>
<evidence type="ECO:0000256" key="1">
    <source>
        <dbReference type="PROSITE-ProRule" id="PRU00221"/>
    </source>
</evidence>
<feature type="repeat" description="WD" evidence="1">
    <location>
        <begin position="67"/>
        <end position="108"/>
    </location>
</feature>
<dbReference type="AlphaFoldDB" id="A0A1I7WD07"/>
<organism evidence="2 3">
    <name type="scientific">Heterorhabditis bacteriophora</name>
    <name type="common">Entomopathogenic nematode worm</name>
    <dbReference type="NCBI Taxonomy" id="37862"/>
    <lineage>
        <taxon>Eukaryota</taxon>
        <taxon>Metazoa</taxon>
        <taxon>Ecdysozoa</taxon>
        <taxon>Nematoda</taxon>
        <taxon>Chromadorea</taxon>
        <taxon>Rhabditida</taxon>
        <taxon>Rhabditina</taxon>
        <taxon>Rhabditomorpha</taxon>
        <taxon>Strongyloidea</taxon>
        <taxon>Heterorhabditidae</taxon>
        <taxon>Heterorhabditis</taxon>
    </lineage>
</organism>
<dbReference type="WBParaSite" id="Hba_02636">
    <property type="protein sequence ID" value="Hba_02636"/>
    <property type="gene ID" value="Hba_02636"/>
</dbReference>
<proteinExistence type="predicted"/>
<dbReference type="SMART" id="SM00320">
    <property type="entry name" value="WD40"/>
    <property type="match status" value="1"/>
</dbReference>
<dbReference type="InterPro" id="IPR001680">
    <property type="entry name" value="WD40_rpt"/>
</dbReference>
<keyword evidence="2" id="KW-1185">Reference proteome</keyword>
<dbReference type="InterPro" id="IPR036322">
    <property type="entry name" value="WD40_repeat_dom_sf"/>
</dbReference>
<keyword evidence="1" id="KW-0853">WD repeat</keyword>
<dbReference type="PANTHER" id="PTHR13950">
    <property type="entry name" value="RABCONNECTIN-RELATED"/>
    <property type="match status" value="1"/>
</dbReference>
<dbReference type="Gene3D" id="2.130.10.10">
    <property type="entry name" value="YVTN repeat-like/Quinoprotein amine dehydrogenase"/>
    <property type="match status" value="1"/>
</dbReference>
<name>A0A1I7WD07_HETBA</name>
<accession>A0A1I7WD07</accession>
<reference evidence="3" key="1">
    <citation type="submission" date="2016-11" db="UniProtKB">
        <authorList>
            <consortium name="WormBaseParasite"/>
        </authorList>
    </citation>
    <scope>IDENTIFICATION</scope>
</reference>
<dbReference type="PANTHER" id="PTHR13950:SF9">
    <property type="entry name" value="RABCONNECTIN-3A"/>
    <property type="match status" value="1"/>
</dbReference>
<dbReference type="SUPFAM" id="SSF50978">
    <property type="entry name" value="WD40 repeat-like"/>
    <property type="match status" value="1"/>
</dbReference>
<sequence>MHLRGCTIERNLMQVNLLALRRDPLKESDDYQLFTEGPSQQGSTKPANMQLTPWIIDRSRKGLVKMFKRTVSGIRRIDSHPTAPFYVTGSSDGSIRVWEWGVGQPVYTARVAGQHAKVCLNLIRKLIYL</sequence>
<dbReference type="PROSITE" id="PS50082">
    <property type="entry name" value="WD_REPEATS_2"/>
    <property type="match status" value="1"/>
</dbReference>
<dbReference type="Proteomes" id="UP000095283">
    <property type="component" value="Unplaced"/>
</dbReference>
<evidence type="ECO:0000313" key="2">
    <source>
        <dbReference type="Proteomes" id="UP000095283"/>
    </source>
</evidence>
<dbReference type="GO" id="GO:0043291">
    <property type="term" value="C:RAVE complex"/>
    <property type="evidence" value="ECO:0007669"/>
    <property type="project" value="TreeGrafter"/>
</dbReference>
<dbReference type="InterPro" id="IPR015943">
    <property type="entry name" value="WD40/YVTN_repeat-like_dom_sf"/>
</dbReference>
<protein>
    <submittedName>
        <fullName evidence="3">WD_REPEATS_REGION domain-containing protein</fullName>
    </submittedName>
</protein>